<gene>
    <name evidence="4" type="ORF">GP480_03775</name>
</gene>
<dbReference type="AlphaFoldDB" id="A0A6P1GAJ1"/>
<dbReference type="Proteomes" id="UP000464912">
    <property type="component" value="Chromosome"/>
</dbReference>
<organism evidence="4 5">
    <name type="scientific">Neorickettsia findlayensis</name>
    <dbReference type="NCBI Taxonomy" id="2686014"/>
    <lineage>
        <taxon>Bacteria</taxon>
        <taxon>Pseudomonadati</taxon>
        <taxon>Pseudomonadota</taxon>
        <taxon>Alphaproteobacteria</taxon>
        <taxon>Rickettsiales</taxon>
        <taxon>Anaplasmataceae</taxon>
        <taxon>Neorickettsia</taxon>
    </lineage>
</organism>
<proteinExistence type="inferred from homology"/>
<comment type="similarity">
    <text evidence="1">Belongs to the bacterial ribosomal protein bL36 family.</text>
</comment>
<dbReference type="RefSeq" id="WP_011452297.1">
    <property type="nucleotide sequence ID" value="NZ_CP047224.1"/>
</dbReference>
<keyword evidence="5" id="KW-1185">Reference proteome</keyword>
<evidence type="ECO:0000313" key="5">
    <source>
        <dbReference type="Proteomes" id="UP000464912"/>
    </source>
</evidence>
<dbReference type="EMBL" id="CP047224">
    <property type="protein sequence ID" value="QHD65507.1"/>
    <property type="molecule type" value="Genomic_DNA"/>
</dbReference>
<accession>A0A6P1GAJ1</accession>
<reference evidence="4 5" key="1">
    <citation type="journal article" date="2020" name="MBio">
        <title>Erratum for Teymournejad et al., 'Isolation and Molecular Analysis of a Novel Neorickettsia Species That Causes Potomac Horse Fever'.</title>
        <authorList>
            <person name="Teymournejad O."/>
            <person name="Lin M."/>
            <person name="Bekebrede H."/>
            <person name="Kamr A."/>
            <person name="Toribio R.E."/>
            <person name="Arroyo L.G."/>
            <person name="Baird J.D."/>
            <person name="Rikihisa Y."/>
        </authorList>
    </citation>
    <scope>NUCLEOTIDE SEQUENCE [LARGE SCALE GENOMIC DNA]</scope>
    <source>
        <strain evidence="4 5">Fin17</strain>
    </source>
</reference>
<dbReference type="GO" id="GO:0005840">
    <property type="term" value="C:ribosome"/>
    <property type="evidence" value="ECO:0007669"/>
    <property type="project" value="UniProtKB-KW"/>
</dbReference>
<sequence>MKVIGSLKSAKKRDARNSYVAKRGKRIYVYNRKNPRCNVRQGSK</sequence>
<dbReference type="GO" id="GO:0006412">
    <property type="term" value="P:translation"/>
    <property type="evidence" value="ECO:0007669"/>
    <property type="project" value="InterPro"/>
</dbReference>
<keyword evidence="3" id="KW-0687">Ribonucleoprotein</keyword>
<evidence type="ECO:0000313" key="4">
    <source>
        <dbReference type="EMBL" id="QHD65507.1"/>
    </source>
</evidence>
<evidence type="ECO:0000256" key="2">
    <source>
        <dbReference type="ARBA" id="ARBA00022980"/>
    </source>
</evidence>
<dbReference type="InterPro" id="IPR035977">
    <property type="entry name" value="Ribosomal_bL36_sp"/>
</dbReference>
<dbReference type="KEGG" id="nef:GP480_03775"/>
<reference evidence="4 5" key="2">
    <citation type="journal article" date="2020" name="MBio">
        <title>Isolation and Molecular Analysis of a Novel Neorickettsia Species That Causes Potomac Horse Fever.</title>
        <authorList>
            <person name="Teymournejad O."/>
            <person name="Lin M."/>
            <person name="Bekebrede H."/>
            <person name="Kamr A."/>
            <person name="Toribio R.E."/>
            <person name="Arroyo L.G."/>
            <person name="Baird J.D."/>
            <person name="Rikihisa Y."/>
        </authorList>
    </citation>
    <scope>NUCLEOTIDE SEQUENCE [LARGE SCALE GENOMIC DNA]</scope>
    <source>
        <strain evidence="4 5">Fin17</strain>
    </source>
</reference>
<dbReference type="SUPFAM" id="SSF57840">
    <property type="entry name" value="Ribosomal protein L36"/>
    <property type="match status" value="1"/>
</dbReference>
<dbReference type="InterPro" id="IPR000473">
    <property type="entry name" value="Ribosomal_bL36"/>
</dbReference>
<dbReference type="Pfam" id="PF00444">
    <property type="entry name" value="Ribosomal_L36"/>
    <property type="match status" value="1"/>
</dbReference>
<name>A0A6P1GAJ1_9RICK</name>
<keyword evidence="2 4" id="KW-0689">Ribosomal protein</keyword>
<evidence type="ECO:0000256" key="1">
    <source>
        <dbReference type="ARBA" id="ARBA00007645"/>
    </source>
</evidence>
<dbReference type="GO" id="GO:0003735">
    <property type="term" value="F:structural constituent of ribosome"/>
    <property type="evidence" value="ECO:0007669"/>
    <property type="project" value="InterPro"/>
</dbReference>
<evidence type="ECO:0000256" key="3">
    <source>
        <dbReference type="ARBA" id="ARBA00023274"/>
    </source>
</evidence>
<dbReference type="GO" id="GO:1990904">
    <property type="term" value="C:ribonucleoprotein complex"/>
    <property type="evidence" value="ECO:0007669"/>
    <property type="project" value="UniProtKB-KW"/>
</dbReference>
<protein>
    <submittedName>
        <fullName evidence="4">50S ribosomal protein L36</fullName>
    </submittedName>
</protein>